<dbReference type="GO" id="GO:0005524">
    <property type="term" value="F:ATP binding"/>
    <property type="evidence" value="ECO:0007669"/>
    <property type="project" value="UniProtKB-KW"/>
</dbReference>
<dbReference type="EMBL" id="NBZD01000001">
    <property type="protein sequence ID" value="PNH19447.1"/>
    <property type="molecule type" value="Genomic_DNA"/>
</dbReference>
<protein>
    <submittedName>
        <fullName evidence="2">ATP-binding protein</fullName>
    </submittedName>
</protein>
<comment type="caution">
    <text evidence="2">The sequence shown here is derived from an EMBL/GenBank/DDBJ whole genome shotgun (WGS) entry which is preliminary data.</text>
</comment>
<evidence type="ECO:0000313" key="3">
    <source>
        <dbReference type="Proteomes" id="UP000236394"/>
    </source>
</evidence>
<dbReference type="InterPro" id="IPR025662">
    <property type="entry name" value="Sigma_54_int_dom_ATP-bd_1"/>
</dbReference>
<evidence type="ECO:0000259" key="1">
    <source>
        <dbReference type="SMART" id="SM00382"/>
    </source>
</evidence>
<keyword evidence="2" id="KW-0547">Nucleotide-binding</keyword>
<dbReference type="InterPro" id="IPR002611">
    <property type="entry name" value="IstB_ATP-bd"/>
</dbReference>
<dbReference type="Pfam" id="PF01695">
    <property type="entry name" value="IstB_IS21"/>
    <property type="match status" value="1"/>
</dbReference>
<dbReference type="InterPro" id="IPR003593">
    <property type="entry name" value="AAA+_ATPase"/>
</dbReference>
<dbReference type="SMART" id="SM00382">
    <property type="entry name" value="AAA"/>
    <property type="match status" value="1"/>
</dbReference>
<dbReference type="PANTHER" id="PTHR30050:SF4">
    <property type="entry name" value="ATP-BINDING PROTEIN RV3427C IN INSERTION SEQUENCE-RELATED"/>
    <property type="match status" value="1"/>
</dbReference>
<accession>A0A2J8B3U0</accession>
<dbReference type="GO" id="GO:0006260">
    <property type="term" value="P:DNA replication"/>
    <property type="evidence" value="ECO:0007669"/>
    <property type="project" value="TreeGrafter"/>
</dbReference>
<dbReference type="SUPFAM" id="SSF52540">
    <property type="entry name" value="P-loop containing nucleoside triphosphate hydrolases"/>
    <property type="match status" value="1"/>
</dbReference>
<dbReference type="RefSeq" id="WP_012993674.1">
    <property type="nucleotide sequence ID" value="NZ_NBZD01000001.1"/>
</dbReference>
<sequence>MFENQIIRAYAANRQAAEKKRDLYIHRIFHAHPNLKQLMTELQRARLAVLQATLNGKADAMGACKQKLFYIENLWQTELAAAGVPADFMSPQYTCQLCHDTGHSLKQPAELCHCYQAMRVAQSSLPEEETVIAAAELSEFDWALVGESLTAAGLNSVNMPEIASTASGNKDYTSQPIAIAYAWITQLAQGWSNPGFKNLLLAGQTGTGKTFLAGCAVHAIRRSGRVTIFVSAERILSDFNELRLLRQAFSPDQQRLAELRELTDAYLQCDFLVLDDLGTEAAAAPQAVVTLLKLLNERRPPRCRTMVTSNLTLEQLQSAYDERVTSRLRNNFLYLHLIGADMRDLVRKRQF</sequence>
<proteinExistence type="predicted"/>
<dbReference type="Gene3D" id="3.40.50.300">
    <property type="entry name" value="P-loop containing nucleotide triphosphate hydrolases"/>
    <property type="match status" value="1"/>
</dbReference>
<keyword evidence="2" id="KW-0067">ATP-binding</keyword>
<dbReference type="Proteomes" id="UP000236394">
    <property type="component" value="Unassembled WGS sequence"/>
</dbReference>
<dbReference type="PANTHER" id="PTHR30050">
    <property type="entry name" value="CHROMOSOMAL REPLICATION INITIATOR PROTEIN DNAA"/>
    <property type="match status" value="1"/>
</dbReference>
<dbReference type="AlphaFoldDB" id="A0A2J8B3U0"/>
<gene>
    <name evidence="2" type="ORF">B7R76_00735</name>
</gene>
<reference evidence="3" key="1">
    <citation type="submission" date="2017-04" db="EMBL/GenBank/DDBJ databases">
        <authorList>
            <person name="Bumgarner R.E."/>
            <person name="Fredricks D.N."/>
            <person name="Srinivasan S."/>
        </authorList>
    </citation>
    <scope>NUCLEOTIDE SEQUENCE [LARGE SCALE GENOMIC DNA]</scope>
    <source>
        <strain evidence="3">KA00405</strain>
    </source>
</reference>
<dbReference type="OMA" id="CKDTGFI"/>
<dbReference type="InterPro" id="IPR027417">
    <property type="entry name" value="P-loop_NTPase"/>
</dbReference>
<dbReference type="CDD" id="cd00009">
    <property type="entry name" value="AAA"/>
    <property type="match status" value="1"/>
</dbReference>
<evidence type="ECO:0000313" key="2">
    <source>
        <dbReference type="EMBL" id="PNH19447.1"/>
    </source>
</evidence>
<feature type="domain" description="AAA+ ATPase" evidence="1">
    <location>
        <begin position="195"/>
        <end position="339"/>
    </location>
</feature>
<dbReference type="PROSITE" id="PS00675">
    <property type="entry name" value="SIGMA54_INTERACT_1"/>
    <property type="match status" value="1"/>
</dbReference>
<name>A0A2J8B3U0_9FIRM</name>
<organism evidence="2 3">
    <name type="scientific">Mageeibacillus indolicus</name>
    <dbReference type="NCBI Taxonomy" id="884684"/>
    <lineage>
        <taxon>Bacteria</taxon>
        <taxon>Bacillati</taxon>
        <taxon>Bacillota</taxon>
        <taxon>Clostridia</taxon>
        <taxon>Eubacteriales</taxon>
        <taxon>Oscillospiraceae</taxon>
        <taxon>Mageeibacillus</taxon>
    </lineage>
</organism>